<dbReference type="InterPro" id="IPR016039">
    <property type="entry name" value="Thiolase-like"/>
</dbReference>
<comment type="similarity">
    <text evidence="1 6">Belongs to the thiolase-like superfamily. Thiolase family.</text>
</comment>
<dbReference type="SUPFAM" id="SSF53901">
    <property type="entry name" value="Thiolase-like"/>
    <property type="match status" value="2"/>
</dbReference>
<dbReference type="Proteomes" id="UP000281594">
    <property type="component" value="Unassembled WGS sequence"/>
</dbReference>
<organism evidence="9 10">
    <name type="scientific">Streptomyces rapamycinicus (strain ATCC 29253 / DSM 41530 / NRRL 5491 / AYB-994)</name>
    <name type="common">Streptomyces hygroscopicus (strain ATCC 29253)</name>
    <dbReference type="NCBI Taxonomy" id="1343740"/>
    <lineage>
        <taxon>Bacteria</taxon>
        <taxon>Bacillati</taxon>
        <taxon>Actinomycetota</taxon>
        <taxon>Actinomycetes</taxon>
        <taxon>Kitasatosporales</taxon>
        <taxon>Streptomycetaceae</taxon>
        <taxon>Streptomyces</taxon>
        <taxon>Streptomyces violaceusniger group</taxon>
    </lineage>
</organism>
<dbReference type="PROSITE" id="PS00737">
    <property type="entry name" value="THIOLASE_2"/>
    <property type="match status" value="1"/>
</dbReference>
<evidence type="ECO:0000313" key="9">
    <source>
        <dbReference type="EMBL" id="RLV72946.1"/>
    </source>
</evidence>
<dbReference type="AlphaFoldDB" id="A0A0A0NKX3"/>
<dbReference type="InterPro" id="IPR020616">
    <property type="entry name" value="Thiolase_N"/>
</dbReference>
<dbReference type="Pfam" id="PF02803">
    <property type="entry name" value="Thiolase_C"/>
    <property type="match status" value="1"/>
</dbReference>
<dbReference type="Gene3D" id="3.40.47.10">
    <property type="match status" value="2"/>
</dbReference>
<keyword evidence="3 6" id="KW-0808">Transferase</keyword>
<dbReference type="KEGG" id="src:M271_44270"/>
<evidence type="ECO:0000256" key="1">
    <source>
        <dbReference type="ARBA" id="ARBA00010982"/>
    </source>
</evidence>
<accession>A0A0A0NKX3</accession>
<feature type="domain" description="Thiolase N-terminal" evidence="7">
    <location>
        <begin position="5"/>
        <end position="127"/>
    </location>
</feature>
<comment type="caution">
    <text evidence="9">The sequence shown here is derived from an EMBL/GenBank/DDBJ whole genome shotgun (WGS) entry which is preliminary data.</text>
</comment>
<name>A0A0A0NKX3_STRRN</name>
<keyword evidence="4 6" id="KW-0012">Acyltransferase</keyword>
<evidence type="ECO:0000259" key="7">
    <source>
        <dbReference type="Pfam" id="PF00108"/>
    </source>
</evidence>
<evidence type="ECO:0000256" key="5">
    <source>
        <dbReference type="ARBA" id="ARBA00040529"/>
    </source>
</evidence>
<dbReference type="PIRSF" id="PIRSF000429">
    <property type="entry name" value="Ac-CoA_Ac_transf"/>
    <property type="match status" value="1"/>
</dbReference>
<dbReference type="EC" id="2.3.1.9" evidence="2"/>
<evidence type="ECO:0000259" key="8">
    <source>
        <dbReference type="Pfam" id="PF02803"/>
    </source>
</evidence>
<dbReference type="EMBL" id="QYCY01000004">
    <property type="protein sequence ID" value="RLV72946.1"/>
    <property type="molecule type" value="Genomic_DNA"/>
</dbReference>
<sequence>MPDAVVVSGCRTAVGTTGGFFADASVCRLGAVVIREAVRRAGLDGGDVDAVVMGMAAQAGAGPNPARLAAARAGIPLGVPATTLNTLGLSGLQAISLAAVLVSTGQCGVVVAGGMESSSAAPQLLPRPRRGGPIAVAAVTEPWGLSPSPLPRGERKKLGEESRRRALAAYAAGRLGEEIVSMPVAPAGGRGAGVIRDRDEALSGRVALPRGWPSPADGAAAVVVMSPARARSLGPPPLASIGAYGTSAGGARSAPEAVAVRDALRRDSVLDVPDLVLLEIHEESAGAAAEAARALRVPLERVNVNGGALAFGHPIGMSGARMVLTLAYELRRRGGGAGAVAVRAEDGQCEGLLISV</sequence>
<dbReference type="PANTHER" id="PTHR18919">
    <property type="entry name" value="ACETYL-COA C-ACYLTRANSFERASE"/>
    <property type="match status" value="1"/>
</dbReference>
<evidence type="ECO:0000256" key="6">
    <source>
        <dbReference type="RuleBase" id="RU003557"/>
    </source>
</evidence>
<dbReference type="CDD" id="cd00751">
    <property type="entry name" value="thiolase"/>
    <property type="match status" value="1"/>
</dbReference>
<dbReference type="Pfam" id="PF00108">
    <property type="entry name" value="Thiolase_N"/>
    <property type="match status" value="1"/>
</dbReference>
<feature type="domain" description="Thiolase C-terminal" evidence="8">
    <location>
        <begin position="254"/>
        <end position="354"/>
    </location>
</feature>
<dbReference type="GO" id="GO:0003985">
    <property type="term" value="F:acetyl-CoA C-acetyltransferase activity"/>
    <property type="evidence" value="ECO:0007669"/>
    <property type="project" value="UniProtKB-EC"/>
</dbReference>
<dbReference type="HOGENOM" id="CLU_031026_0_0_11"/>
<dbReference type="InterPro" id="IPR020613">
    <property type="entry name" value="Thiolase_CS"/>
</dbReference>
<evidence type="ECO:0000313" key="10">
    <source>
        <dbReference type="Proteomes" id="UP000281594"/>
    </source>
</evidence>
<gene>
    <name evidence="9" type="ORF">D3C57_150505</name>
</gene>
<dbReference type="PANTHER" id="PTHR18919:SF107">
    <property type="entry name" value="ACETYL-COA ACETYLTRANSFERASE, CYTOSOLIC"/>
    <property type="match status" value="1"/>
</dbReference>
<reference evidence="9 10" key="1">
    <citation type="journal article" date="2018" name="J. Biol. Chem.">
        <title>Discovery of the actinoplanic acid pathway in Streptomyces rapamycinicus reveals a genetically conserved synergism with rapamycin.</title>
        <authorList>
            <person name="Mrak P."/>
            <person name="Krastel P."/>
            <person name="Pivk Lukancic P."/>
            <person name="Tao J."/>
            <person name="Pistorius D."/>
            <person name="Moore C.M."/>
        </authorList>
    </citation>
    <scope>NUCLEOTIDE SEQUENCE [LARGE SCALE GENOMIC DNA]</scope>
    <source>
        <strain evidence="9 10">NRRL 5491</strain>
    </source>
</reference>
<proteinExistence type="inferred from homology"/>
<evidence type="ECO:0000256" key="2">
    <source>
        <dbReference type="ARBA" id="ARBA00012705"/>
    </source>
</evidence>
<dbReference type="InterPro" id="IPR002155">
    <property type="entry name" value="Thiolase"/>
</dbReference>
<dbReference type="eggNOG" id="COG0183">
    <property type="taxonomic scope" value="Bacteria"/>
</dbReference>
<dbReference type="STRING" id="1343740.M271_44270"/>
<evidence type="ECO:0000256" key="3">
    <source>
        <dbReference type="ARBA" id="ARBA00022679"/>
    </source>
</evidence>
<evidence type="ECO:0000256" key="4">
    <source>
        <dbReference type="ARBA" id="ARBA00023315"/>
    </source>
</evidence>
<protein>
    <recommendedName>
        <fullName evidence="5">Probable acetyl-CoA acetyltransferase</fullName>
        <ecNumber evidence="2">2.3.1.9</ecNumber>
    </recommendedName>
</protein>
<dbReference type="InterPro" id="IPR020617">
    <property type="entry name" value="Thiolase_C"/>
</dbReference>
<dbReference type="RefSeq" id="WP_020873703.1">
    <property type="nucleotide sequence ID" value="NC_022785.1"/>
</dbReference>